<dbReference type="SUPFAM" id="SSF64268">
    <property type="entry name" value="PX domain"/>
    <property type="match status" value="1"/>
</dbReference>
<dbReference type="GO" id="GO:0000407">
    <property type="term" value="C:phagophore assembly site"/>
    <property type="evidence" value="ECO:0007669"/>
    <property type="project" value="TreeGrafter"/>
</dbReference>
<dbReference type="InterPro" id="IPR015404">
    <property type="entry name" value="Vps5_C"/>
</dbReference>
<dbReference type="EMBL" id="OU892284">
    <property type="protein sequence ID" value="CAG9772790.1"/>
    <property type="molecule type" value="Genomic_DNA"/>
</dbReference>
<evidence type="ECO:0000256" key="4">
    <source>
        <dbReference type="ARBA" id="ARBA00022448"/>
    </source>
</evidence>
<dbReference type="SUPFAM" id="SSF103657">
    <property type="entry name" value="BAR/IMD domain-like"/>
    <property type="match status" value="1"/>
</dbReference>
<dbReference type="Gene3D" id="3.30.1520.10">
    <property type="entry name" value="Phox-like domain"/>
    <property type="match status" value="1"/>
</dbReference>
<dbReference type="InterPro" id="IPR036871">
    <property type="entry name" value="PX_dom_sf"/>
</dbReference>
<dbReference type="AlphaFoldDB" id="A0A9N9QS05"/>
<dbReference type="GO" id="GO:0000422">
    <property type="term" value="P:autophagy of mitochondrion"/>
    <property type="evidence" value="ECO:0007669"/>
    <property type="project" value="TreeGrafter"/>
</dbReference>
<dbReference type="Proteomes" id="UP001152799">
    <property type="component" value="Chromosome 8"/>
</dbReference>
<dbReference type="GO" id="GO:0005769">
    <property type="term" value="C:early endosome"/>
    <property type="evidence" value="ECO:0007669"/>
    <property type="project" value="TreeGrafter"/>
</dbReference>
<keyword evidence="7" id="KW-0472">Membrane</keyword>
<dbReference type="GO" id="GO:0015031">
    <property type="term" value="P:protein transport"/>
    <property type="evidence" value="ECO:0007669"/>
    <property type="project" value="TreeGrafter"/>
</dbReference>
<evidence type="ECO:0000313" key="10">
    <source>
        <dbReference type="Proteomes" id="UP001152799"/>
    </source>
</evidence>
<gene>
    <name evidence="9" type="ORF">CEUTPL_LOCUS13193</name>
</gene>
<keyword evidence="6" id="KW-0446">Lipid-binding</keyword>
<evidence type="ECO:0000256" key="7">
    <source>
        <dbReference type="ARBA" id="ARBA00023136"/>
    </source>
</evidence>
<evidence type="ECO:0000256" key="5">
    <source>
        <dbReference type="ARBA" id="ARBA00022490"/>
    </source>
</evidence>
<dbReference type="PROSITE" id="PS50195">
    <property type="entry name" value="PX"/>
    <property type="match status" value="1"/>
</dbReference>
<keyword evidence="4" id="KW-0813">Transport</keyword>
<evidence type="ECO:0000313" key="9">
    <source>
        <dbReference type="EMBL" id="CAG9772790.1"/>
    </source>
</evidence>
<dbReference type="Gene3D" id="1.20.1270.60">
    <property type="entry name" value="Arfaptin homology (AH) domain/BAR domain"/>
    <property type="match status" value="1"/>
</dbReference>
<accession>A0A9N9QS05</accession>
<dbReference type="SMART" id="SM00312">
    <property type="entry name" value="PX"/>
    <property type="match status" value="1"/>
</dbReference>
<dbReference type="CDD" id="cd06860">
    <property type="entry name" value="PX_SNX7_30_like"/>
    <property type="match status" value="1"/>
</dbReference>
<dbReference type="InterPro" id="IPR027267">
    <property type="entry name" value="AH/BAR_dom_sf"/>
</dbReference>
<sequence>MNSSKNSAVLNVVSEPKEISSILAKDNLSKDPDRSSICSESTFDNDTSLVQSPSIESFSSIHDIENMSELNMDENSDLCVKIDNPEKHLETMETYISFRVTTRAARIEFSDHEYVVRRRYNDFLWLRQKLLECHPFCIVPPLPAKHSLIGQLDRYSKDFILSRMKSLNVFILRICQHPILSCNENFKIFLTATQPDFTTFRKKRSSISNTIAISNNPSSTHSLLKNRHIEFDKMRTYLINLTDKLLSVEKISNRINKERNDLISEINNFHPIFTKWASFEPQLCTTLENLGNALERSSAAQSALVHSYNNSMVVPIKDFVQYIEVVQEALRKRESHQYAYETSLEELNKRHSEKDKLLAISQDQPQNSGGFVLWKQPSYDEKLEKLGTHIPQLVKKVESSQDHLEMANECLRSDLQGWQLEKRQCIKKILLDFVNKQINYYQASVNAWEHVTNEMISENAARKSTNTK</sequence>
<organism evidence="9 10">
    <name type="scientific">Ceutorhynchus assimilis</name>
    <name type="common">cabbage seed weevil</name>
    <dbReference type="NCBI Taxonomy" id="467358"/>
    <lineage>
        <taxon>Eukaryota</taxon>
        <taxon>Metazoa</taxon>
        <taxon>Ecdysozoa</taxon>
        <taxon>Arthropoda</taxon>
        <taxon>Hexapoda</taxon>
        <taxon>Insecta</taxon>
        <taxon>Pterygota</taxon>
        <taxon>Neoptera</taxon>
        <taxon>Endopterygota</taxon>
        <taxon>Coleoptera</taxon>
        <taxon>Polyphaga</taxon>
        <taxon>Cucujiformia</taxon>
        <taxon>Curculionidae</taxon>
        <taxon>Ceutorhynchinae</taxon>
        <taxon>Ceutorhynchus</taxon>
    </lineage>
</organism>
<feature type="domain" description="PX" evidence="8">
    <location>
        <begin position="76"/>
        <end position="196"/>
    </location>
</feature>
<evidence type="ECO:0000256" key="2">
    <source>
        <dbReference type="ARBA" id="ARBA00004496"/>
    </source>
</evidence>
<name>A0A9N9QS05_9CUCU</name>
<evidence type="ECO:0000256" key="1">
    <source>
        <dbReference type="ARBA" id="ARBA00004184"/>
    </source>
</evidence>
<dbReference type="InterPro" id="IPR001683">
    <property type="entry name" value="PX_dom"/>
</dbReference>
<comment type="subcellular location">
    <subcellularLocation>
        <location evidence="2">Cytoplasm</location>
    </subcellularLocation>
    <subcellularLocation>
        <location evidence="1">Endomembrane system</location>
        <topology evidence="1">Peripheral membrane protein</topology>
    </subcellularLocation>
</comment>
<keyword evidence="5" id="KW-0963">Cytoplasm</keyword>
<dbReference type="GO" id="GO:0061709">
    <property type="term" value="P:reticulophagy"/>
    <property type="evidence" value="ECO:0007669"/>
    <property type="project" value="TreeGrafter"/>
</dbReference>
<proteinExistence type="inferred from homology"/>
<evidence type="ECO:0000259" key="8">
    <source>
        <dbReference type="PROSITE" id="PS50195"/>
    </source>
</evidence>
<dbReference type="PANTHER" id="PTHR45949">
    <property type="entry name" value="SORTING NEXIN-4"/>
    <property type="match status" value="1"/>
</dbReference>
<reference evidence="9" key="1">
    <citation type="submission" date="2022-01" db="EMBL/GenBank/DDBJ databases">
        <authorList>
            <person name="King R."/>
        </authorList>
    </citation>
    <scope>NUCLEOTIDE SEQUENCE</scope>
</reference>
<dbReference type="PANTHER" id="PTHR45949:SF2">
    <property type="entry name" value="SORTING NEXIN-4"/>
    <property type="match status" value="1"/>
</dbReference>
<protein>
    <recommendedName>
        <fullName evidence="8">PX domain-containing protein</fullName>
    </recommendedName>
</protein>
<dbReference type="GO" id="GO:0034727">
    <property type="term" value="P:piecemeal microautophagy of the nucleus"/>
    <property type="evidence" value="ECO:0007669"/>
    <property type="project" value="TreeGrafter"/>
</dbReference>
<comment type="similarity">
    <text evidence="3">Belongs to the sorting nexin family.</text>
</comment>
<dbReference type="Pfam" id="PF00787">
    <property type="entry name" value="PX"/>
    <property type="match status" value="1"/>
</dbReference>
<dbReference type="Pfam" id="PF09325">
    <property type="entry name" value="Vps5"/>
    <property type="match status" value="1"/>
</dbReference>
<dbReference type="OrthoDB" id="205639at2759"/>
<evidence type="ECO:0000256" key="3">
    <source>
        <dbReference type="ARBA" id="ARBA00010883"/>
    </source>
</evidence>
<keyword evidence="10" id="KW-1185">Reference proteome</keyword>
<evidence type="ECO:0000256" key="6">
    <source>
        <dbReference type="ARBA" id="ARBA00023121"/>
    </source>
</evidence>
<dbReference type="GO" id="GO:0032456">
    <property type="term" value="P:endocytic recycling"/>
    <property type="evidence" value="ECO:0007669"/>
    <property type="project" value="TreeGrafter"/>
</dbReference>
<dbReference type="GO" id="GO:0035091">
    <property type="term" value="F:phosphatidylinositol binding"/>
    <property type="evidence" value="ECO:0007669"/>
    <property type="project" value="InterPro"/>
</dbReference>